<sequence length="491" mass="56534">MQSPMAKRPTCSWLWWEQTHSKCPLWCTMNRDLSAEDHKVSPPGSTSPSDGGNAVILGGSPMDCVSRVGPPEDDKESGPGFILKLKVKSEFVGNSFPQDEDFVKVKVKSEFVGGSSLQDKDVDGKLRVDPELMHWSTRMKTEIFQSDFSQTSQDALGNECVKHEPCDSPPREIKNAPRLLEENEVKKVSYSKASSQSVDKEDSFDQNMTQTYCQEVNKYRGVLNKNKNCMTTFKKTERKEKQHKCSVCKKTFSSVTSLKRCEALHKRHMPYQCTVCSKEFYWLSSLNYHRVKHTEEKPYKCPVCSKDFARSSTLYTHKKIHTEEKPYKCPVCSKDFARSSSLQTHQKLHTGEKPYKCPVCGKDFASSSYLYNHQKTHTREKPIKCSGCNKEFTYLSRLKMHERIHTGEKPYKCSVCSKAFANVSYLKSHKRMHTLEKPFKCSTCSKVFAQSSYLYVHKRIHTGEKPFKCSVCDKEFTYIRSFKMHKIIHTF</sequence>
<feature type="compositionally biased region" description="Low complexity" evidence="13">
    <location>
        <begin position="41"/>
        <end position="52"/>
    </location>
</feature>
<evidence type="ECO:0000256" key="7">
    <source>
        <dbReference type="ARBA" id="ARBA00022833"/>
    </source>
</evidence>
<dbReference type="InterPro" id="IPR013087">
    <property type="entry name" value="Znf_C2H2_type"/>
</dbReference>
<dbReference type="Pfam" id="PF13912">
    <property type="entry name" value="zf-C2H2_6"/>
    <property type="match status" value="2"/>
</dbReference>
<comment type="similarity">
    <text evidence="3">Belongs to the krueppel C2H2-type zinc-finger protein family.</text>
</comment>
<dbReference type="Ensembl" id="ENSEBUT00000005511.1">
    <property type="protein sequence ID" value="ENSEBUP00000005073.1"/>
    <property type="gene ID" value="ENSEBUG00000003503.1"/>
</dbReference>
<organism evidence="15 16">
    <name type="scientific">Eptatretus burgeri</name>
    <name type="common">Inshore hagfish</name>
    <dbReference type="NCBI Taxonomy" id="7764"/>
    <lineage>
        <taxon>Eukaryota</taxon>
        <taxon>Metazoa</taxon>
        <taxon>Chordata</taxon>
        <taxon>Craniata</taxon>
        <taxon>Vertebrata</taxon>
        <taxon>Cyclostomata</taxon>
        <taxon>Myxini</taxon>
        <taxon>Myxiniformes</taxon>
        <taxon>Myxinidae</taxon>
        <taxon>Eptatretinae</taxon>
        <taxon>Eptatretus</taxon>
    </lineage>
</organism>
<reference evidence="15" key="2">
    <citation type="submission" date="2025-09" db="UniProtKB">
        <authorList>
            <consortium name="Ensembl"/>
        </authorList>
    </citation>
    <scope>IDENTIFICATION</scope>
</reference>
<dbReference type="FunFam" id="3.30.160.60:FF:000557">
    <property type="entry name" value="zinc finger and SCAN domain-containing protein 29"/>
    <property type="match status" value="2"/>
</dbReference>
<dbReference type="AlphaFoldDB" id="A0A8C4NDA6"/>
<protein>
    <recommendedName>
        <fullName evidence="14">C2H2-type domain-containing protein</fullName>
    </recommendedName>
</protein>
<keyword evidence="7" id="KW-0862">Zinc</keyword>
<feature type="domain" description="C2H2-type" evidence="14">
    <location>
        <begin position="299"/>
        <end position="326"/>
    </location>
</feature>
<comment type="subcellular location">
    <subcellularLocation>
        <location evidence="2">Nucleus</location>
    </subcellularLocation>
</comment>
<feature type="domain" description="C2H2-type" evidence="14">
    <location>
        <begin position="439"/>
        <end position="466"/>
    </location>
</feature>
<dbReference type="SUPFAM" id="SSF57667">
    <property type="entry name" value="beta-beta-alpha zinc fingers"/>
    <property type="match status" value="5"/>
</dbReference>
<feature type="domain" description="C2H2-type" evidence="14">
    <location>
        <begin position="243"/>
        <end position="270"/>
    </location>
</feature>
<name>A0A8C4NDA6_EPTBU</name>
<evidence type="ECO:0000256" key="1">
    <source>
        <dbReference type="ARBA" id="ARBA00003767"/>
    </source>
</evidence>
<dbReference type="PANTHER" id="PTHR24399">
    <property type="entry name" value="ZINC FINGER AND BTB DOMAIN-CONTAINING"/>
    <property type="match status" value="1"/>
</dbReference>
<keyword evidence="10" id="KW-0804">Transcription</keyword>
<dbReference type="GO" id="GO:0008270">
    <property type="term" value="F:zinc ion binding"/>
    <property type="evidence" value="ECO:0007669"/>
    <property type="project" value="UniProtKB-KW"/>
</dbReference>
<evidence type="ECO:0000256" key="11">
    <source>
        <dbReference type="ARBA" id="ARBA00023242"/>
    </source>
</evidence>
<comment type="function">
    <text evidence="1">May be involved in transcriptional regulation.</text>
</comment>
<evidence type="ECO:0000256" key="4">
    <source>
        <dbReference type="ARBA" id="ARBA00022723"/>
    </source>
</evidence>
<dbReference type="InterPro" id="IPR036236">
    <property type="entry name" value="Znf_C2H2_sf"/>
</dbReference>
<dbReference type="FunFam" id="3.30.160.60:FF:000478">
    <property type="entry name" value="Zinc finger protein 133"/>
    <property type="match status" value="1"/>
</dbReference>
<evidence type="ECO:0000256" key="2">
    <source>
        <dbReference type="ARBA" id="ARBA00004123"/>
    </source>
</evidence>
<evidence type="ECO:0000313" key="15">
    <source>
        <dbReference type="Ensembl" id="ENSEBUP00000005073.1"/>
    </source>
</evidence>
<evidence type="ECO:0000256" key="10">
    <source>
        <dbReference type="ARBA" id="ARBA00023163"/>
    </source>
</evidence>
<dbReference type="FunFam" id="3.30.160.60:FF:001498">
    <property type="entry name" value="Zinc finger protein 404"/>
    <property type="match status" value="1"/>
</dbReference>
<feature type="domain" description="C2H2-type" evidence="14">
    <location>
        <begin position="327"/>
        <end position="354"/>
    </location>
</feature>
<dbReference type="PANTHER" id="PTHR24399:SF68">
    <property type="entry name" value="ZINC FINGER PROTEIN 358-RELATED"/>
    <property type="match status" value="1"/>
</dbReference>
<dbReference type="GeneTree" id="ENSGT01140000282560"/>
<feature type="domain" description="C2H2-type" evidence="14">
    <location>
        <begin position="355"/>
        <end position="382"/>
    </location>
</feature>
<keyword evidence="4" id="KW-0479">Metal-binding</keyword>
<feature type="domain" description="C2H2-type" evidence="14">
    <location>
        <begin position="383"/>
        <end position="410"/>
    </location>
</feature>
<feature type="domain" description="C2H2-type" evidence="14">
    <location>
        <begin position="271"/>
        <end position="298"/>
    </location>
</feature>
<dbReference type="Pfam" id="PF00096">
    <property type="entry name" value="zf-C2H2"/>
    <property type="match status" value="6"/>
</dbReference>
<keyword evidence="11" id="KW-0539">Nucleus</keyword>
<reference evidence="15" key="1">
    <citation type="submission" date="2025-08" db="UniProtKB">
        <authorList>
            <consortium name="Ensembl"/>
        </authorList>
    </citation>
    <scope>IDENTIFICATION</scope>
</reference>
<dbReference type="PROSITE" id="PS50157">
    <property type="entry name" value="ZINC_FINGER_C2H2_2"/>
    <property type="match status" value="9"/>
</dbReference>
<keyword evidence="5" id="KW-0677">Repeat</keyword>
<evidence type="ECO:0000256" key="9">
    <source>
        <dbReference type="ARBA" id="ARBA00023125"/>
    </source>
</evidence>
<evidence type="ECO:0000256" key="6">
    <source>
        <dbReference type="ARBA" id="ARBA00022771"/>
    </source>
</evidence>
<evidence type="ECO:0000256" key="13">
    <source>
        <dbReference type="SAM" id="MobiDB-lite"/>
    </source>
</evidence>
<dbReference type="FunFam" id="3.30.160.60:FF:000290">
    <property type="entry name" value="Zinc finger protein 697 isoform X1"/>
    <property type="match status" value="1"/>
</dbReference>
<dbReference type="GO" id="GO:0002682">
    <property type="term" value="P:regulation of immune system process"/>
    <property type="evidence" value="ECO:0007669"/>
    <property type="project" value="TreeGrafter"/>
</dbReference>
<dbReference type="Gene3D" id="3.30.160.60">
    <property type="entry name" value="Classic Zinc Finger"/>
    <property type="match status" value="8"/>
</dbReference>
<dbReference type="Proteomes" id="UP000694388">
    <property type="component" value="Unplaced"/>
</dbReference>
<evidence type="ECO:0000313" key="16">
    <source>
        <dbReference type="Proteomes" id="UP000694388"/>
    </source>
</evidence>
<dbReference type="GO" id="GO:0000978">
    <property type="term" value="F:RNA polymerase II cis-regulatory region sequence-specific DNA binding"/>
    <property type="evidence" value="ECO:0007669"/>
    <property type="project" value="TreeGrafter"/>
</dbReference>
<keyword evidence="8" id="KW-0805">Transcription regulation</keyword>
<evidence type="ECO:0000259" key="14">
    <source>
        <dbReference type="PROSITE" id="PS50157"/>
    </source>
</evidence>
<dbReference type="GO" id="GO:0001227">
    <property type="term" value="F:DNA-binding transcription repressor activity, RNA polymerase II-specific"/>
    <property type="evidence" value="ECO:0007669"/>
    <property type="project" value="TreeGrafter"/>
</dbReference>
<dbReference type="GO" id="GO:0001817">
    <property type="term" value="P:regulation of cytokine production"/>
    <property type="evidence" value="ECO:0007669"/>
    <property type="project" value="TreeGrafter"/>
</dbReference>
<keyword evidence="9" id="KW-0238">DNA-binding</keyword>
<evidence type="ECO:0000256" key="5">
    <source>
        <dbReference type="ARBA" id="ARBA00022737"/>
    </source>
</evidence>
<evidence type="ECO:0000256" key="8">
    <source>
        <dbReference type="ARBA" id="ARBA00023015"/>
    </source>
</evidence>
<feature type="domain" description="C2H2-type" evidence="14">
    <location>
        <begin position="411"/>
        <end position="438"/>
    </location>
</feature>
<evidence type="ECO:0000256" key="12">
    <source>
        <dbReference type="PROSITE-ProRule" id="PRU00042"/>
    </source>
</evidence>
<feature type="domain" description="C2H2-type" evidence="14">
    <location>
        <begin position="467"/>
        <end position="491"/>
    </location>
</feature>
<accession>A0A8C4NDA6</accession>
<dbReference type="SMART" id="SM00355">
    <property type="entry name" value="ZnF_C2H2"/>
    <property type="match status" value="9"/>
</dbReference>
<feature type="region of interest" description="Disordered" evidence="13">
    <location>
        <begin position="36"/>
        <end position="64"/>
    </location>
</feature>
<keyword evidence="6 12" id="KW-0863">Zinc-finger</keyword>
<dbReference type="GO" id="GO:0005654">
    <property type="term" value="C:nucleoplasm"/>
    <property type="evidence" value="ECO:0007669"/>
    <property type="project" value="TreeGrafter"/>
</dbReference>
<dbReference type="PROSITE" id="PS00028">
    <property type="entry name" value="ZINC_FINGER_C2H2_1"/>
    <property type="match status" value="8"/>
</dbReference>
<dbReference type="FunFam" id="3.30.160.60:FF:001480">
    <property type="entry name" value="Si:cabz01071911.3"/>
    <property type="match status" value="1"/>
</dbReference>
<dbReference type="FunFam" id="3.30.160.60:FF:000383">
    <property type="entry name" value="Uncharacterized protein"/>
    <property type="match status" value="1"/>
</dbReference>
<keyword evidence="16" id="KW-1185">Reference proteome</keyword>
<evidence type="ECO:0000256" key="3">
    <source>
        <dbReference type="ARBA" id="ARBA00006991"/>
    </source>
</evidence>
<proteinExistence type="inferred from homology"/>